<name>A0A2T1NGU5_9FLAO</name>
<feature type="transmembrane region" description="Helical" evidence="1">
    <location>
        <begin position="280"/>
        <end position="301"/>
    </location>
</feature>
<evidence type="ECO:0000313" key="2">
    <source>
        <dbReference type="EMBL" id="PSG92054.1"/>
    </source>
</evidence>
<keyword evidence="3" id="KW-1185">Reference proteome</keyword>
<keyword evidence="1" id="KW-0472">Membrane</keyword>
<dbReference type="AlphaFoldDB" id="A0A2T1NGU5"/>
<organism evidence="2 3">
    <name type="scientific">Mesoflavibacter zeaxanthinifaciens subsp. sabulilitoris</name>
    <dbReference type="NCBI Taxonomy" id="1520893"/>
    <lineage>
        <taxon>Bacteria</taxon>
        <taxon>Pseudomonadati</taxon>
        <taxon>Bacteroidota</taxon>
        <taxon>Flavobacteriia</taxon>
        <taxon>Flavobacteriales</taxon>
        <taxon>Flavobacteriaceae</taxon>
        <taxon>Mesoflavibacter</taxon>
    </lineage>
</organism>
<evidence type="ECO:0008006" key="4">
    <source>
        <dbReference type="Google" id="ProtNLM"/>
    </source>
</evidence>
<reference evidence="2 3" key="1">
    <citation type="submission" date="2018-03" db="EMBL/GenBank/DDBJ databases">
        <title>Mesoflavibacter sp. HG37 and Mesoflavibacter sp. HG96 sp.nov., two marine bacteria isolated from seawater of Western Pacific Ocean.</title>
        <authorList>
            <person name="Cheng H."/>
            <person name="Wu Y.-H."/>
            <person name="Guo L.-L."/>
            <person name="Xu X.-W."/>
        </authorList>
    </citation>
    <scope>NUCLEOTIDE SEQUENCE [LARGE SCALE GENOMIC DNA]</scope>
    <source>
        <strain evidence="2 3">KCTC 42117</strain>
    </source>
</reference>
<dbReference type="InterPro" id="IPR022134">
    <property type="entry name" value="DUF3667"/>
</dbReference>
<protein>
    <recommendedName>
        <fullName evidence="4">DUF3667 domain-containing protein</fullName>
    </recommendedName>
</protein>
<accession>A0A2T1NGU5</accession>
<dbReference type="EMBL" id="PXOT01000020">
    <property type="protein sequence ID" value="PSG92054.1"/>
    <property type="molecule type" value="Genomic_DNA"/>
</dbReference>
<gene>
    <name evidence="2" type="ORF">C7H61_05615</name>
</gene>
<dbReference type="RefSeq" id="WP_106677911.1">
    <property type="nucleotide sequence ID" value="NZ_JACHWV010000001.1"/>
</dbReference>
<comment type="caution">
    <text evidence="2">The sequence shown here is derived from an EMBL/GenBank/DDBJ whole genome shotgun (WGS) entry which is preliminary data.</text>
</comment>
<dbReference type="Pfam" id="PF12412">
    <property type="entry name" value="DUF3667"/>
    <property type="match status" value="1"/>
</dbReference>
<dbReference type="OrthoDB" id="1143019at2"/>
<dbReference type="Proteomes" id="UP000238430">
    <property type="component" value="Unassembled WGS sequence"/>
</dbReference>
<keyword evidence="1" id="KW-1133">Transmembrane helix</keyword>
<feature type="transmembrane region" description="Helical" evidence="1">
    <location>
        <begin position="79"/>
        <end position="101"/>
    </location>
</feature>
<feature type="transmembrane region" description="Helical" evidence="1">
    <location>
        <begin position="222"/>
        <end position="241"/>
    </location>
</feature>
<proteinExistence type="predicted"/>
<feature type="transmembrane region" description="Helical" evidence="1">
    <location>
        <begin position="253"/>
        <end position="274"/>
    </location>
</feature>
<sequence length="339" mass="39969">MSLQYKVCENCETEFKDSFKFCPCCGMKNREELTVRSLFYNTINNYLLWDSKFLKSFLPLMTKPGFLPKKFLQGKRLTYLHPAQFYLFVSVVFFFIFSFYIRETRTKLDKAIQEELAVKKEKEYREAFERVADSIKLDSLVNEKIDAKDRKANGSVFGTSFTYDEKEIDSLIDAGADKKIILKKMGMPEDAGYLKRKFFEQMFKFQKDKGVGSIYQTITDSFPIAMFFLLPIFALLLKVFYFNKGRYAFHLVFSFYFFSFIFAVMAIDLGINWFYDMPDWLDFLLVLSTYFYFFIAVKKFYDQGWFLSFIKSGAITTIFMGMIIPFASILIAVLAFMIY</sequence>
<evidence type="ECO:0000256" key="1">
    <source>
        <dbReference type="SAM" id="Phobius"/>
    </source>
</evidence>
<keyword evidence="1" id="KW-0812">Transmembrane</keyword>
<evidence type="ECO:0000313" key="3">
    <source>
        <dbReference type="Proteomes" id="UP000238430"/>
    </source>
</evidence>
<feature type="transmembrane region" description="Helical" evidence="1">
    <location>
        <begin position="313"/>
        <end position="338"/>
    </location>
</feature>